<organism evidence="1 2">
    <name type="scientific">Luteitalea pratensis</name>
    <dbReference type="NCBI Taxonomy" id="1855912"/>
    <lineage>
        <taxon>Bacteria</taxon>
        <taxon>Pseudomonadati</taxon>
        <taxon>Acidobacteriota</taxon>
        <taxon>Vicinamibacteria</taxon>
        <taxon>Vicinamibacterales</taxon>
        <taxon>Vicinamibacteraceae</taxon>
        <taxon>Luteitalea</taxon>
    </lineage>
</organism>
<gene>
    <name evidence="1" type="ORF">LuPra_01944</name>
</gene>
<dbReference type="KEGG" id="abac:LuPra_01944"/>
<dbReference type="Proteomes" id="UP000076079">
    <property type="component" value="Chromosome"/>
</dbReference>
<sequence length="89" mass="9577">MLSRRDVLHALTAGAAWPAFGSADSNAQTGDPPLVAGTARTFAGVACRWCPPGTFLMVSPGDEPRRRDDEAQVSVRFTRGFWMAAHETT</sequence>
<dbReference type="RefSeq" id="WP_110170552.1">
    <property type="nucleotide sequence ID" value="NZ_CP015136.1"/>
</dbReference>
<dbReference type="AlphaFoldDB" id="A0A143PKG2"/>
<name>A0A143PKG2_LUTPR</name>
<dbReference type="STRING" id="1855912.LuPra_01944"/>
<reference evidence="1 2" key="1">
    <citation type="journal article" date="2016" name="Genome Announc.">
        <title>First Complete Genome Sequence of a Subdivision 6 Acidobacterium Strain.</title>
        <authorList>
            <person name="Huang S."/>
            <person name="Vieira S."/>
            <person name="Bunk B."/>
            <person name="Riedel T."/>
            <person name="Sproer C."/>
            <person name="Overmann J."/>
        </authorList>
    </citation>
    <scope>NUCLEOTIDE SEQUENCE [LARGE SCALE GENOMIC DNA]</scope>
    <source>
        <strain evidence="2">DSM 100886 HEG_-6_39</strain>
    </source>
</reference>
<proteinExistence type="predicted"/>
<accession>A0A143PKG2</accession>
<evidence type="ECO:0000313" key="2">
    <source>
        <dbReference type="Proteomes" id="UP000076079"/>
    </source>
</evidence>
<dbReference type="EMBL" id="CP015136">
    <property type="protein sequence ID" value="AMY08740.1"/>
    <property type="molecule type" value="Genomic_DNA"/>
</dbReference>
<reference evidence="2" key="2">
    <citation type="submission" date="2016-04" db="EMBL/GenBank/DDBJ databases">
        <title>First Complete Genome Sequence of a Subdivision 6 Acidobacterium.</title>
        <authorList>
            <person name="Huang S."/>
            <person name="Vieira S."/>
            <person name="Bunk B."/>
            <person name="Riedel T."/>
            <person name="Sproeer C."/>
            <person name="Overmann J."/>
        </authorList>
    </citation>
    <scope>NUCLEOTIDE SEQUENCE [LARGE SCALE GENOMIC DNA]</scope>
    <source>
        <strain evidence="2">DSM 100886 HEG_-6_39</strain>
    </source>
</reference>
<dbReference type="InterPro" id="IPR042095">
    <property type="entry name" value="SUMF_sf"/>
</dbReference>
<protein>
    <submittedName>
        <fullName evidence="1">Uncharacterized protein</fullName>
    </submittedName>
</protein>
<dbReference type="Gene3D" id="3.90.1580.10">
    <property type="entry name" value="paralog of FGE (formylglycine-generating enzyme)"/>
    <property type="match status" value="1"/>
</dbReference>
<keyword evidence="2" id="KW-1185">Reference proteome</keyword>
<evidence type="ECO:0000313" key="1">
    <source>
        <dbReference type="EMBL" id="AMY08740.1"/>
    </source>
</evidence>